<keyword evidence="2" id="KW-1185">Reference proteome</keyword>
<gene>
    <name evidence="1" type="ORF">BDN72DRAFT_965275</name>
</gene>
<dbReference type="EMBL" id="ML208677">
    <property type="protein sequence ID" value="TFK61276.1"/>
    <property type="molecule type" value="Genomic_DNA"/>
</dbReference>
<evidence type="ECO:0000313" key="2">
    <source>
        <dbReference type="Proteomes" id="UP000308600"/>
    </source>
</evidence>
<dbReference type="Proteomes" id="UP000308600">
    <property type="component" value="Unassembled WGS sequence"/>
</dbReference>
<proteinExistence type="predicted"/>
<reference evidence="1 2" key="1">
    <citation type="journal article" date="2019" name="Nat. Ecol. Evol.">
        <title>Megaphylogeny resolves global patterns of mushroom evolution.</title>
        <authorList>
            <person name="Varga T."/>
            <person name="Krizsan K."/>
            <person name="Foldi C."/>
            <person name="Dima B."/>
            <person name="Sanchez-Garcia M."/>
            <person name="Sanchez-Ramirez S."/>
            <person name="Szollosi G.J."/>
            <person name="Szarkandi J.G."/>
            <person name="Papp V."/>
            <person name="Albert L."/>
            <person name="Andreopoulos W."/>
            <person name="Angelini C."/>
            <person name="Antonin V."/>
            <person name="Barry K.W."/>
            <person name="Bougher N.L."/>
            <person name="Buchanan P."/>
            <person name="Buyck B."/>
            <person name="Bense V."/>
            <person name="Catcheside P."/>
            <person name="Chovatia M."/>
            <person name="Cooper J."/>
            <person name="Damon W."/>
            <person name="Desjardin D."/>
            <person name="Finy P."/>
            <person name="Geml J."/>
            <person name="Haridas S."/>
            <person name="Hughes K."/>
            <person name="Justo A."/>
            <person name="Karasinski D."/>
            <person name="Kautmanova I."/>
            <person name="Kiss B."/>
            <person name="Kocsube S."/>
            <person name="Kotiranta H."/>
            <person name="LaButti K.M."/>
            <person name="Lechner B.E."/>
            <person name="Liimatainen K."/>
            <person name="Lipzen A."/>
            <person name="Lukacs Z."/>
            <person name="Mihaltcheva S."/>
            <person name="Morgado L.N."/>
            <person name="Niskanen T."/>
            <person name="Noordeloos M.E."/>
            <person name="Ohm R.A."/>
            <person name="Ortiz-Santana B."/>
            <person name="Ovrebo C."/>
            <person name="Racz N."/>
            <person name="Riley R."/>
            <person name="Savchenko A."/>
            <person name="Shiryaev A."/>
            <person name="Soop K."/>
            <person name="Spirin V."/>
            <person name="Szebenyi C."/>
            <person name="Tomsovsky M."/>
            <person name="Tulloss R.E."/>
            <person name="Uehling J."/>
            <person name="Grigoriev I.V."/>
            <person name="Vagvolgyi C."/>
            <person name="Papp T."/>
            <person name="Martin F.M."/>
            <person name="Miettinen O."/>
            <person name="Hibbett D.S."/>
            <person name="Nagy L.G."/>
        </authorList>
    </citation>
    <scope>NUCLEOTIDE SEQUENCE [LARGE SCALE GENOMIC DNA]</scope>
    <source>
        <strain evidence="1 2">NL-1719</strain>
    </source>
</reference>
<organism evidence="1 2">
    <name type="scientific">Pluteus cervinus</name>
    <dbReference type="NCBI Taxonomy" id="181527"/>
    <lineage>
        <taxon>Eukaryota</taxon>
        <taxon>Fungi</taxon>
        <taxon>Dikarya</taxon>
        <taxon>Basidiomycota</taxon>
        <taxon>Agaricomycotina</taxon>
        <taxon>Agaricomycetes</taxon>
        <taxon>Agaricomycetidae</taxon>
        <taxon>Agaricales</taxon>
        <taxon>Pluteineae</taxon>
        <taxon>Pluteaceae</taxon>
        <taxon>Pluteus</taxon>
    </lineage>
</organism>
<sequence>MNTLNKYMINRDDAPEGLTPILPNWLKPFKPSEVRLPPIANLFNELGIARPRAPEVPSDNQYAARQAQEPIQGPVFQSMTEDGRLAPQLEDTRGSTPISDAMAPFRPHGLDRPINRQSRLCGRPLKWHPTGYLRLQLDIDQHNGCQPHAKATESRFIAYSAIGGLRSTDKAEYEAFRTKGVDEAEDNEKKSTRRLVDIVYDGKGVRSDGRNNQPKFPLPMGHKTQP</sequence>
<evidence type="ECO:0000313" key="1">
    <source>
        <dbReference type="EMBL" id="TFK61276.1"/>
    </source>
</evidence>
<accession>A0ACD3A6K5</accession>
<name>A0ACD3A6K5_9AGAR</name>
<protein>
    <submittedName>
        <fullName evidence="1">Uncharacterized protein</fullName>
    </submittedName>
</protein>